<dbReference type="EMBL" id="VOKX01000107">
    <property type="protein sequence ID" value="KAB7835560.1"/>
    <property type="molecule type" value="Genomic_DNA"/>
</dbReference>
<organism evidence="1 2">
    <name type="scientific">Streptomyces mobaraensis</name>
    <name type="common">Streptoverticillium mobaraense</name>
    <dbReference type="NCBI Taxonomy" id="35621"/>
    <lineage>
        <taxon>Bacteria</taxon>
        <taxon>Bacillati</taxon>
        <taxon>Actinomycetota</taxon>
        <taxon>Actinomycetes</taxon>
        <taxon>Kitasatosporales</taxon>
        <taxon>Streptomycetaceae</taxon>
        <taxon>Streptomyces</taxon>
    </lineage>
</organism>
<evidence type="ECO:0000313" key="1">
    <source>
        <dbReference type="EMBL" id="KAB7835560.1"/>
    </source>
</evidence>
<comment type="caution">
    <text evidence="1">The sequence shown here is derived from an EMBL/GenBank/DDBJ whole genome shotgun (WGS) entry which is preliminary data.</text>
</comment>
<dbReference type="Proteomes" id="UP000327000">
    <property type="component" value="Unassembled WGS sequence"/>
</dbReference>
<accession>A0A5N5W192</accession>
<sequence length="106" mass="11924">MGMQMKTTDDPLLVEIHDESGLIGSLFYVSRDEDDPDDTDEGWTAELRGFAYGVSRSTDYHPTATEAFAAARSLYDELLAVRRTAERFHRDQPIRTISTPMGGQPR</sequence>
<evidence type="ECO:0000313" key="2">
    <source>
        <dbReference type="Proteomes" id="UP000327000"/>
    </source>
</evidence>
<proteinExistence type="predicted"/>
<dbReference type="AlphaFoldDB" id="A0A5N5W192"/>
<dbReference type="OrthoDB" id="4244723at2"/>
<dbReference type="RefSeq" id="WP_152265337.1">
    <property type="nucleotide sequence ID" value="NZ_VOKX01000107.1"/>
</dbReference>
<name>A0A5N5W192_STRMB</name>
<reference evidence="1 2" key="1">
    <citation type="journal article" date="2019" name="Microb. Cell Fact.">
        <title>Exploring novel herbicidin analogues by transcriptional regulator overexpression and MS/MS molecular networking.</title>
        <authorList>
            <person name="Shi Y."/>
            <person name="Gu R."/>
            <person name="Li Y."/>
            <person name="Wang X."/>
            <person name="Ren W."/>
            <person name="Li X."/>
            <person name="Wang L."/>
            <person name="Xie Y."/>
            <person name="Hong B."/>
        </authorList>
    </citation>
    <scope>NUCLEOTIDE SEQUENCE [LARGE SCALE GENOMIC DNA]</scope>
    <source>
        <strain evidence="1 2">US-43</strain>
    </source>
</reference>
<keyword evidence="2" id="KW-1185">Reference proteome</keyword>
<protein>
    <submittedName>
        <fullName evidence="1">Uncharacterized protein</fullName>
    </submittedName>
</protein>
<gene>
    <name evidence="1" type="ORF">FRZ00_27120</name>
</gene>